<gene>
    <name evidence="1" type="ORF">F5876DRAFT_66180</name>
</gene>
<dbReference type="Proteomes" id="UP001163835">
    <property type="component" value="Unassembled WGS sequence"/>
</dbReference>
<proteinExistence type="predicted"/>
<dbReference type="EMBL" id="MU795137">
    <property type="protein sequence ID" value="KAJ3809775.1"/>
    <property type="molecule type" value="Genomic_DNA"/>
</dbReference>
<evidence type="ECO:0000313" key="2">
    <source>
        <dbReference type="Proteomes" id="UP001163835"/>
    </source>
</evidence>
<keyword evidence="2" id="KW-1185">Reference proteome</keyword>
<sequence length="228" mass="26533">MTPQTNQLTALFLYAVLSQYTPQCTLQSRRAVKFTGSDAECTVTVYASCFIPPASRKGSKERERREEWRLKPPVFGEIWFGNRGKTRYRMFENIRVSVKADRGEDYDSHPEKLGKCHEVWTRIKRICAKIYSWGIPESSSSYSKAVQDSIKSLIFLKDYPITWVQKRQPKVVRYAFLMKRRRVDRGKRGTSTPTEKGIKKERLFVANKMSPDTVEKILTRSHLLQKSP</sequence>
<evidence type="ECO:0000313" key="1">
    <source>
        <dbReference type="EMBL" id="KAJ3809775.1"/>
    </source>
</evidence>
<accession>A0ACC1TZ55</accession>
<comment type="caution">
    <text evidence="1">The sequence shown here is derived from an EMBL/GenBank/DDBJ whole genome shotgun (WGS) entry which is preliminary data.</text>
</comment>
<protein>
    <submittedName>
        <fullName evidence="1">Uncharacterized protein</fullName>
    </submittedName>
</protein>
<name>A0ACC1TZ55_9AGAR</name>
<organism evidence="1 2">
    <name type="scientific">Lentinula aff. lateritia</name>
    <dbReference type="NCBI Taxonomy" id="2804960"/>
    <lineage>
        <taxon>Eukaryota</taxon>
        <taxon>Fungi</taxon>
        <taxon>Dikarya</taxon>
        <taxon>Basidiomycota</taxon>
        <taxon>Agaricomycotina</taxon>
        <taxon>Agaricomycetes</taxon>
        <taxon>Agaricomycetidae</taxon>
        <taxon>Agaricales</taxon>
        <taxon>Marasmiineae</taxon>
        <taxon>Omphalotaceae</taxon>
        <taxon>Lentinula</taxon>
    </lineage>
</organism>
<reference evidence="1" key="1">
    <citation type="submission" date="2022-09" db="EMBL/GenBank/DDBJ databases">
        <title>A Global Phylogenomic Analysis of the Shiitake Genus Lentinula.</title>
        <authorList>
            <consortium name="DOE Joint Genome Institute"/>
            <person name="Sierra-Patev S."/>
            <person name="Min B."/>
            <person name="Naranjo-Ortiz M."/>
            <person name="Looney B."/>
            <person name="Konkel Z."/>
            <person name="Slot J.C."/>
            <person name="Sakamoto Y."/>
            <person name="Steenwyk J.L."/>
            <person name="Rokas A."/>
            <person name="Carro J."/>
            <person name="Camarero S."/>
            <person name="Ferreira P."/>
            <person name="Molpeceres G."/>
            <person name="Ruiz-Duenas F.J."/>
            <person name="Serrano A."/>
            <person name="Henrissat B."/>
            <person name="Drula E."/>
            <person name="Hughes K.W."/>
            <person name="Mata J.L."/>
            <person name="Ishikawa N.K."/>
            <person name="Vargas-Isla R."/>
            <person name="Ushijima S."/>
            <person name="Smith C.A."/>
            <person name="Ahrendt S."/>
            <person name="Andreopoulos W."/>
            <person name="He G."/>
            <person name="Labutti K."/>
            <person name="Lipzen A."/>
            <person name="Ng V."/>
            <person name="Riley R."/>
            <person name="Sandor L."/>
            <person name="Barry K."/>
            <person name="Martinez A.T."/>
            <person name="Xiao Y."/>
            <person name="Gibbons J.G."/>
            <person name="Terashima K."/>
            <person name="Grigoriev I.V."/>
            <person name="Hibbett D.S."/>
        </authorList>
    </citation>
    <scope>NUCLEOTIDE SEQUENCE</scope>
    <source>
        <strain evidence="1">TMI1499</strain>
    </source>
</reference>